<accession>A0A8S0SCW8</accession>
<keyword evidence="1" id="KW-0812">Transmembrane</keyword>
<dbReference type="Proteomes" id="UP000594638">
    <property type="component" value="Unassembled WGS sequence"/>
</dbReference>
<evidence type="ECO:0000256" key="1">
    <source>
        <dbReference type="SAM" id="Phobius"/>
    </source>
</evidence>
<comment type="caution">
    <text evidence="2">The sequence shown here is derived from an EMBL/GenBank/DDBJ whole genome shotgun (WGS) entry which is preliminary data.</text>
</comment>
<dbReference type="EMBL" id="CACTIH010004148">
    <property type="protein sequence ID" value="CAA2989766.1"/>
    <property type="molecule type" value="Genomic_DNA"/>
</dbReference>
<evidence type="ECO:0000313" key="3">
    <source>
        <dbReference type="Proteomes" id="UP000594638"/>
    </source>
</evidence>
<name>A0A8S0SCW8_OLEEU</name>
<proteinExistence type="predicted"/>
<reference evidence="2 3" key="1">
    <citation type="submission" date="2019-12" db="EMBL/GenBank/DDBJ databases">
        <authorList>
            <person name="Alioto T."/>
            <person name="Alioto T."/>
            <person name="Gomez Garrido J."/>
        </authorList>
    </citation>
    <scope>NUCLEOTIDE SEQUENCE [LARGE SCALE GENOMIC DNA]</scope>
</reference>
<protein>
    <submittedName>
        <fullName evidence="2">Uncharacterized protein</fullName>
    </submittedName>
</protein>
<dbReference type="Gramene" id="OE9A066478T1">
    <property type="protein sequence ID" value="OE9A066478C1"/>
    <property type="gene ID" value="OE9A066478"/>
</dbReference>
<gene>
    <name evidence="2" type="ORF">OLEA9_A066478</name>
</gene>
<evidence type="ECO:0000313" key="2">
    <source>
        <dbReference type="EMBL" id="CAA2989766.1"/>
    </source>
</evidence>
<feature type="transmembrane region" description="Helical" evidence="1">
    <location>
        <begin position="125"/>
        <end position="144"/>
    </location>
</feature>
<keyword evidence="3" id="KW-1185">Reference proteome</keyword>
<keyword evidence="1" id="KW-0472">Membrane</keyword>
<sequence length="160" mass="17404">MEKGPPIKRFNETQLSMKSMVKAFRTRGQGVILESRSLEVEIEEIETEVPSFIVQPTLSIVRSEATSKGSVVLAISTQPSHPNRHTYSTSIGLVDLKFPPISRCGGSCCVAIPSKIFFGDFAKRWWWCAVSALYSGGVVVVVVGDSGIDAVVLMVVMGVR</sequence>
<organism evidence="2 3">
    <name type="scientific">Olea europaea subsp. europaea</name>
    <dbReference type="NCBI Taxonomy" id="158383"/>
    <lineage>
        <taxon>Eukaryota</taxon>
        <taxon>Viridiplantae</taxon>
        <taxon>Streptophyta</taxon>
        <taxon>Embryophyta</taxon>
        <taxon>Tracheophyta</taxon>
        <taxon>Spermatophyta</taxon>
        <taxon>Magnoliopsida</taxon>
        <taxon>eudicotyledons</taxon>
        <taxon>Gunneridae</taxon>
        <taxon>Pentapetalae</taxon>
        <taxon>asterids</taxon>
        <taxon>lamiids</taxon>
        <taxon>Lamiales</taxon>
        <taxon>Oleaceae</taxon>
        <taxon>Oleeae</taxon>
        <taxon>Olea</taxon>
    </lineage>
</organism>
<keyword evidence="1" id="KW-1133">Transmembrane helix</keyword>
<dbReference type="AlphaFoldDB" id="A0A8S0SCW8"/>